<dbReference type="Gene3D" id="3.80.10.10">
    <property type="entry name" value="Ribonuclease Inhibitor"/>
    <property type="match status" value="1"/>
</dbReference>
<dbReference type="InterPro" id="IPR001611">
    <property type="entry name" value="Leu-rich_rpt"/>
</dbReference>
<accession>A0ABP0E2Q6</accession>
<evidence type="ECO:0000313" key="5">
    <source>
        <dbReference type="Proteomes" id="UP001642501"/>
    </source>
</evidence>
<feature type="region of interest" description="Disordered" evidence="3">
    <location>
        <begin position="95"/>
        <end position="207"/>
    </location>
</feature>
<feature type="compositionally biased region" description="Polar residues" evidence="3">
    <location>
        <begin position="32"/>
        <end position="52"/>
    </location>
</feature>
<organism evidence="4 5">
    <name type="scientific">Sporothrix epigloea</name>
    <dbReference type="NCBI Taxonomy" id="1892477"/>
    <lineage>
        <taxon>Eukaryota</taxon>
        <taxon>Fungi</taxon>
        <taxon>Dikarya</taxon>
        <taxon>Ascomycota</taxon>
        <taxon>Pezizomycotina</taxon>
        <taxon>Sordariomycetes</taxon>
        <taxon>Sordariomycetidae</taxon>
        <taxon>Ophiostomatales</taxon>
        <taxon>Ophiostomataceae</taxon>
        <taxon>Sporothrix</taxon>
    </lineage>
</organism>
<dbReference type="InterPro" id="IPR032675">
    <property type="entry name" value="LRR_dom_sf"/>
</dbReference>
<comment type="caution">
    <text evidence="4">The sequence shown here is derived from an EMBL/GenBank/DDBJ whole genome shotgun (WGS) entry which is preliminary data.</text>
</comment>
<keyword evidence="5" id="KW-1185">Reference proteome</keyword>
<gene>
    <name evidence="4" type="ORF">SEPCBS57363_005659</name>
</gene>
<protein>
    <recommendedName>
        <fullName evidence="6">Leucine rich repeat domain containing protein</fullName>
    </recommendedName>
</protein>
<evidence type="ECO:0000256" key="3">
    <source>
        <dbReference type="SAM" id="MobiDB-lite"/>
    </source>
</evidence>
<dbReference type="Proteomes" id="UP001642501">
    <property type="component" value="Unassembled WGS sequence"/>
</dbReference>
<keyword evidence="1" id="KW-0433">Leucine-rich repeat</keyword>
<dbReference type="SMART" id="SM00369">
    <property type="entry name" value="LRR_TYP"/>
    <property type="match status" value="2"/>
</dbReference>
<proteinExistence type="predicted"/>
<dbReference type="PROSITE" id="PS51450">
    <property type="entry name" value="LRR"/>
    <property type="match status" value="1"/>
</dbReference>
<evidence type="ECO:0000313" key="4">
    <source>
        <dbReference type="EMBL" id="CAK7273452.1"/>
    </source>
</evidence>
<dbReference type="EMBL" id="CAWUOM010000133">
    <property type="protein sequence ID" value="CAK7273452.1"/>
    <property type="molecule type" value="Genomic_DNA"/>
</dbReference>
<feature type="compositionally biased region" description="Gly residues" evidence="3">
    <location>
        <begin position="112"/>
        <end position="130"/>
    </location>
</feature>
<sequence length="601" mass="66279">MSDEPSLPRFSPSVAAGIVSGPGRKRVRRNIFDTSGARSLPPNQLLFNNSSDPAVFSSDDDPALDNYAPYDSNSGMASSQFRRKNRYVGSWFAQHPQSSDSAMDGGEVDGYDGVGGNDGPGGLGSPGGGHQMTLSLLSSPPQPRYGKKRRTFERQFDSGVYMERETTTENDDNVDDAPDAAMADRWPPSQTRARDPPSPSAQANGDFLPLPARQRRVFQRVPSLAVDSIEQKARVIIQECIEFGDDRISLIGLGLTALSNATVEPLSGLVPIPVVTAGVAFEQKDPKLKVFLSSNNLTRLPGALFQLEHLTVLSLRGNGLVELPPAIGQLRNLKSLNVSLNKLQSLPAELLPLIRTVGKGGYLTELLLYPNPYLFPDIRSQARDREDYENYKKKIRYVGDAPTRVARSVVHYMDSWGKTCSQFSLDPELYTIFDMVPIERFSVQSRAPQTATDAPNPVPSRVPTLVSLALEACYRTSQLTMLPHLLPPEAPLRIRRQLEKALLLRDSGGNTCAVCSQRQSQPRPMVVPMTAWVEWWEFGKPDINKTTSLSTPTVEDPEQRVPLSRERREIDMVPFMSRGCTWGCLPSVEESKENGQPASEN</sequence>
<feature type="region of interest" description="Disordered" evidence="3">
    <location>
        <begin position="1"/>
        <end position="79"/>
    </location>
</feature>
<evidence type="ECO:0000256" key="1">
    <source>
        <dbReference type="ARBA" id="ARBA00022614"/>
    </source>
</evidence>
<dbReference type="InterPro" id="IPR003591">
    <property type="entry name" value="Leu-rich_rpt_typical-subtyp"/>
</dbReference>
<feature type="compositionally biased region" description="Acidic residues" evidence="3">
    <location>
        <begin position="168"/>
        <end position="178"/>
    </location>
</feature>
<evidence type="ECO:0008006" key="6">
    <source>
        <dbReference type="Google" id="ProtNLM"/>
    </source>
</evidence>
<dbReference type="PANTHER" id="PTHR48051:SF54">
    <property type="entry name" value="LEUCINE-RICH REPEAT-CONTAINING PROTEIN"/>
    <property type="match status" value="1"/>
</dbReference>
<keyword evidence="2" id="KW-0677">Repeat</keyword>
<dbReference type="InterPro" id="IPR050216">
    <property type="entry name" value="LRR_domain-containing"/>
</dbReference>
<reference evidence="4 5" key="1">
    <citation type="submission" date="2024-01" db="EMBL/GenBank/DDBJ databases">
        <authorList>
            <person name="Allen C."/>
            <person name="Tagirdzhanova G."/>
        </authorList>
    </citation>
    <scope>NUCLEOTIDE SEQUENCE [LARGE SCALE GENOMIC DNA]</scope>
    <source>
        <strain evidence="4 5">CBS 573.63</strain>
    </source>
</reference>
<dbReference type="SUPFAM" id="SSF52058">
    <property type="entry name" value="L domain-like"/>
    <property type="match status" value="1"/>
</dbReference>
<dbReference type="PANTHER" id="PTHR48051">
    <property type="match status" value="1"/>
</dbReference>
<feature type="compositionally biased region" description="Basic and acidic residues" evidence="3">
    <location>
        <begin position="152"/>
        <end position="167"/>
    </location>
</feature>
<name>A0ABP0E2Q6_9PEZI</name>
<evidence type="ECO:0000256" key="2">
    <source>
        <dbReference type="ARBA" id="ARBA00022737"/>
    </source>
</evidence>